<dbReference type="RefSeq" id="WP_344496966.1">
    <property type="nucleotide sequence ID" value="NZ_BAAAUD010000040.1"/>
</dbReference>
<reference evidence="1 2" key="1">
    <citation type="journal article" date="2019" name="Int. J. Syst. Evol. Microbiol.">
        <title>The Global Catalogue of Microorganisms (GCM) 10K type strain sequencing project: providing services to taxonomists for standard genome sequencing and annotation.</title>
        <authorList>
            <consortium name="The Broad Institute Genomics Platform"/>
            <consortium name="The Broad Institute Genome Sequencing Center for Infectious Disease"/>
            <person name="Wu L."/>
            <person name="Ma J."/>
        </authorList>
    </citation>
    <scope>NUCLEOTIDE SEQUENCE [LARGE SCALE GENOMIC DNA]</scope>
    <source>
        <strain evidence="1 2">JCM 9088</strain>
    </source>
</reference>
<comment type="caution">
    <text evidence="1">The sequence shown here is derived from an EMBL/GenBank/DDBJ whole genome shotgun (WGS) entry which is preliminary data.</text>
</comment>
<dbReference type="Proteomes" id="UP001500403">
    <property type="component" value="Unassembled WGS sequence"/>
</dbReference>
<keyword evidence="2" id="KW-1185">Reference proteome</keyword>
<sequence>MLFHLLWSHEPTVDVSVPLHGGSLVSPGAEPVTAGRGSVLRPGDWGHLHDGEHQVVALAGTAVRLRSAAGMDSVVLASYLVAAPDFAVTGEEPLPGIEPFGLLETLPEPARAAAVE</sequence>
<name>A0ABN3XE28_9ACTN</name>
<organism evidence="1 2">
    <name type="scientific">Streptomyces enissocaesilis</name>
    <dbReference type="NCBI Taxonomy" id="332589"/>
    <lineage>
        <taxon>Bacteria</taxon>
        <taxon>Bacillati</taxon>
        <taxon>Actinomycetota</taxon>
        <taxon>Actinomycetes</taxon>
        <taxon>Kitasatosporales</taxon>
        <taxon>Streptomycetaceae</taxon>
        <taxon>Streptomyces</taxon>
        <taxon>Streptomyces rochei group</taxon>
    </lineage>
</organism>
<accession>A0ABN3XE28</accession>
<dbReference type="EMBL" id="BAAAUD010000040">
    <property type="protein sequence ID" value="GAA2951402.1"/>
    <property type="molecule type" value="Genomic_DNA"/>
</dbReference>
<gene>
    <name evidence="1" type="ORF">GCM10010446_40790</name>
</gene>
<protein>
    <submittedName>
        <fullName evidence="1">Uncharacterized protein</fullName>
    </submittedName>
</protein>
<evidence type="ECO:0000313" key="2">
    <source>
        <dbReference type="Proteomes" id="UP001500403"/>
    </source>
</evidence>
<evidence type="ECO:0000313" key="1">
    <source>
        <dbReference type="EMBL" id="GAA2951402.1"/>
    </source>
</evidence>
<proteinExistence type="predicted"/>